<dbReference type="EMBL" id="JH668303">
    <property type="protein sequence ID" value="KAG6443560.1"/>
    <property type="molecule type" value="Genomic_DNA"/>
</dbReference>
<evidence type="ECO:0000256" key="4">
    <source>
        <dbReference type="ARBA" id="ARBA00022989"/>
    </source>
</evidence>
<keyword evidence="8" id="KW-1185">Reference proteome</keyword>
<feature type="transmembrane region" description="Helical" evidence="6">
    <location>
        <begin position="37"/>
        <end position="58"/>
    </location>
</feature>
<evidence type="ECO:0000256" key="3">
    <source>
        <dbReference type="ARBA" id="ARBA00022692"/>
    </source>
</evidence>
<dbReference type="AlphaFoldDB" id="A0A921YR11"/>
<evidence type="ECO:0000256" key="1">
    <source>
        <dbReference type="ARBA" id="ARBA00004651"/>
    </source>
</evidence>
<sequence>TWVFSDESLRFELEIALEYVERRPFNFVICRVFPVDISMPISIVTLCITYVIIIIQFAEI</sequence>
<evidence type="ECO:0000256" key="2">
    <source>
        <dbReference type="ARBA" id="ARBA00022475"/>
    </source>
</evidence>
<proteinExistence type="predicted"/>
<feature type="non-terminal residue" evidence="7">
    <location>
        <position position="60"/>
    </location>
</feature>
<reference evidence="7" key="1">
    <citation type="journal article" date="2016" name="Insect Biochem. Mol. Biol.">
        <title>Multifaceted biological insights from a draft genome sequence of the tobacco hornworm moth, Manduca sexta.</title>
        <authorList>
            <person name="Kanost M.R."/>
            <person name="Arrese E.L."/>
            <person name="Cao X."/>
            <person name="Chen Y.R."/>
            <person name="Chellapilla S."/>
            <person name="Goldsmith M.R."/>
            <person name="Grosse-Wilde E."/>
            <person name="Heckel D.G."/>
            <person name="Herndon N."/>
            <person name="Jiang H."/>
            <person name="Papanicolaou A."/>
            <person name="Qu J."/>
            <person name="Soulages J.L."/>
            <person name="Vogel H."/>
            <person name="Walters J."/>
            <person name="Waterhouse R.M."/>
            <person name="Ahn S.J."/>
            <person name="Almeida F.C."/>
            <person name="An C."/>
            <person name="Aqrawi P."/>
            <person name="Bretschneider A."/>
            <person name="Bryant W.B."/>
            <person name="Bucks S."/>
            <person name="Chao H."/>
            <person name="Chevignon G."/>
            <person name="Christen J.M."/>
            <person name="Clarke D.F."/>
            <person name="Dittmer N.T."/>
            <person name="Ferguson L.C.F."/>
            <person name="Garavelou S."/>
            <person name="Gordon K.H.J."/>
            <person name="Gunaratna R.T."/>
            <person name="Han Y."/>
            <person name="Hauser F."/>
            <person name="He Y."/>
            <person name="Heidel-Fischer H."/>
            <person name="Hirsh A."/>
            <person name="Hu Y."/>
            <person name="Jiang H."/>
            <person name="Kalra D."/>
            <person name="Klinner C."/>
            <person name="Konig C."/>
            <person name="Kovar C."/>
            <person name="Kroll A.R."/>
            <person name="Kuwar S.S."/>
            <person name="Lee S.L."/>
            <person name="Lehman R."/>
            <person name="Li K."/>
            <person name="Li Z."/>
            <person name="Liang H."/>
            <person name="Lovelace S."/>
            <person name="Lu Z."/>
            <person name="Mansfield J.H."/>
            <person name="McCulloch K.J."/>
            <person name="Mathew T."/>
            <person name="Morton B."/>
            <person name="Muzny D.M."/>
            <person name="Neunemann D."/>
            <person name="Ongeri F."/>
            <person name="Pauchet Y."/>
            <person name="Pu L.L."/>
            <person name="Pyrousis I."/>
            <person name="Rao X.J."/>
            <person name="Redding A."/>
            <person name="Roesel C."/>
            <person name="Sanchez-Gracia A."/>
            <person name="Schaack S."/>
            <person name="Shukla A."/>
            <person name="Tetreau G."/>
            <person name="Wang Y."/>
            <person name="Xiong G.H."/>
            <person name="Traut W."/>
            <person name="Walsh T.K."/>
            <person name="Worley K.C."/>
            <person name="Wu D."/>
            <person name="Wu W."/>
            <person name="Wu Y.Q."/>
            <person name="Zhang X."/>
            <person name="Zou Z."/>
            <person name="Zucker H."/>
            <person name="Briscoe A.D."/>
            <person name="Burmester T."/>
            <person name="Clem R.J."/>
            <person name="Feyereisen R."/>
            <person name="Grimmelikhuijzen C.J.P."/>
            <person name="Hamodrakas S.J."/>
            <person name="Hansson B.S."/>
            <person name="Huguet E."/>
            <person name="Jermiin L.S."/>
            <person name="Lan Q."/>
            <person name="Lehman H.K."/>
            <person name="Lorenzen M."/>
            <person name="Merzendorfer H."/>
            <person name="Michalopoulos I."/>
            <person name="Morton D.B."/>
            <person name="Muthukrishnan S."/>
            <person name="Oakeshott J.G."/>
            <person name="Palmer W."/>
            <person name="Park Y."/>
            <person name="Passarelli A.L."/>
            <person name="Rozas J."/>
            <person name="Schwartz L.M."/>
            <person name="Smith W."/>
            <person name="Southgate A."/>
            <person name="Vilcinskas A."/>
            <person name="Vogt R."/>
            <person name="Wang P."/>
            <person name="Werren J."/>
            <person name="Yu X.Q."/>
            <person name="Zhou J.J."/>
            <person name="Brown S.J."/>
            <person name="Scherer S.E."/>
            <person name="Richards S."/>
            <person name="Blissard G.W."/>
        </authorList>
    </citation>
    <scope>NUCLEOTIDE SEQUENCE</scope>
</reference>
<keyword evidence="4 6" id="KW-1133">Transmembrane helix</keyword>
<keyword evidence="3 6" id="KW-0812">Transmembrane</keyword>
<dbReference type="GO" id="GO:0005886">
    <property type="term" value="C:plasma membrane"/>
    <property type="evidence" value="ECO:0007669"/>
    <property type="project" value="UniProtKB-SubCell"/>
</dbReference>
<feature type="non-terminal residue" evidence="7">
    <location>
        <position position="1"/>
    </location>
</feature>
<dbReference type="InterPro" id="IPR013604">
    <property type="entry name" value="7TM_chemorcpt"/>
</dbReference>
<protein>
    <recommendedName>
        <fullName evidence="9">Gustatory receptor</fullName>
    </recommendedName>
</protein>
<evidence type="ECO:0000313" key="7">
    <source>
        <dbReference type="EMBL" id="KAG6443560.1"/>
    </source>
</evidence>
<dbReference type="Proteomes" id="UP000791440">
    <property type="component" value="Unassembled WGS sequence"/>
</dbReference>
<evidence type="ECO:0008006" key="9">
    <source>
        <dbReference type="Google" id="ProtNLM"/>
    </source>
</evidence>
<dbReference type="Pfam" id="PF08395">
    <property type="entry name" value="7tm_7"/>
    <property type="match status" value="1"/>
</dbReference>
<comment type="caution">
    <text evidence="7">The sequence shown here is derived from an EMBL/GenBank/DDBJ whole genome shotgun (WGS) entry which is preliminary data.</text>
</comment>
<evidence type="ECO:0000256" key="6">
    <source>
        <dbReference type="SAM" id="Phobius"/>
    </source>
</evidence>
<organism evidence="7 8">
    <name type="scientific">Manduca sexta</name>
    <name type="common">Tobacco hawkmoth</name>
    <name type="synonym">Tobacco hornworm</name>
    <dbReference type="NCBI Taxonomy" id="7130"/>
    <lineage>
        <taxon>Eukaryota</taxon>
        <taxon>Metazoa</taxon>
        <taxon>Ecdysozoa</taxon>
        <taxon>Arthropoda</taxon>
        <taxon>Hexapoda</taxon>
        <taxon>Insecta</taxon>
        <taxon>Pterygota</taxon>
        <taxon>Neoptera</taxon>
        <taxon>Endopterygota</taxon>
        <taxon>Lepidoptera</taxon>
        <taxon>Glossata</taxon>
        <taxon>Ditrysia</taxon>
        <taxon>Bombycoidea</taxon>
        <taxon>Sphingidae</taxon>
        <taxon>Sphinginae</taxon>
        <taxon>Sphingini</taxon>
        <taxon>Manduca</taxon>
    </lineage>
</organism>
<accession>A0A921YR11</accession>
<reference evidence="7" key="2">
    <citation type="submission" date="2020-12" db="EMBL/GenBank/DDBJ databases">
        <authorList>
            <person name="Kanost M."/>
        </authorList>
    </citation>
    <scope>NUCLEOTIDE SEQUENCE</scope>
</reference>
<dbReference type="GO" id="GO:0050909">
    <property type="term" value="P:sensory perception of taste"/>
    <property type="evidence" value="ECO:0007669"/>
    <property type="project" value="InterPro"/>
</dbReference>
<comment type="subcellular location">
    <subcellularLocation>
        <location evidence="1">Cell membrane</location>
        <topology evidence="1">Multi-pass membrane protein</topology>
    </subcellularLocation>
</comment>
<evidence type="ECO:0000313" key="8">
    <source>
        <dbReference type="Proteomes" id="UP000791440"/>
    </source>
</evidence>
<gene>
    <name evidence="7" type="ORF">O3G_MSEX002919</name>
</gene>
<evidence type="ECO:0000256" key="5">
    <source>
        <dbReference type="ARBA" id="ARBA00023136"/>
    </source>
</evidence>
<keyword evidence="2" id="KW-1003">Cell membrane</keyword>
<keyword evidence="5 6" id="KW-0472">Membrane</keyword>
<name>A0A921YR11_MANSE</name>